<comment type="caution">
    <text evidence="1">The sequence shown here is derived from an EMBL/GenBank/DDBJ whole genome shotgun (WGS) entry which is preliminary data.</text>
</comment>
<reference evidence="1" key="2">
    <citation type="journal article" date="2020" name="Nat. Commun.">
        <title>Large-scale genome sequencing of mycorrhizal fungi provides insights into the early evolution of symbiotic traits.</title>
        <authorList>
            <person name="Miyauchi S."/>
            <person name="Kiss E."/>
            <person name="Kuo A."/>
            <person name="Drula E."/>
            <person name="Kohler A."/>
            <person name="Sanchez-Garcia M."/>
            <person name="Morin E."/>
            <person name="Andreopoulos B."/>
            <person name="Barry K.W."/>
            <person name="Bonito G."/>
            <person name="Buee M."/>
            <person name="Carver A."/>
            <person name="Chen C."/>
            <person name="Cichocki N."/>
            <person name="Clum A."/>
            <person name="Culley D."/>
            <person name="Crous P.W."/>
            <person name="Fauchery L."/>
            <person name="Girlanda M."/>
            <person name="Hayes R.D."/>
            <person name="Keri Z."/>
            <person name="LaButti K."/>
            <person name="Lipzen A."/>
            <person name="Lombard V."/>
            <person name="Magnuson J."/>
            <person name="Maillard F."/>
            <person name="Murat C."/>
            <person name="Nolan M."/>
            <person name="Ohm R.A."/>
            <person name="Pangilinan J."/>
            <person name="Pereira M.F."/>
            <person name="Perotto S."/>
            <person name="Peter M."/>
            <person name="Pfister S."/>
            <person name="Riley R."/>
            <person name="Sitrit Y."/>
            <person name="Stielow J.B."/>
            <person name="Szollosi G."/>
            <person name="Zifcakova L."/>
            <person name="Stursova M."/>
            <person name="Spatafora J.W."/>
            <person name="Tedersoo L."/>
            <person name="Vaario L.M."/>
            <person name="Yamada A."/>
            <person name="Yan M."/>
            <person name="Wang P."/>
            <person name="Xu J."/>
            <person name="Bruns T."/>
            <person name="Baldrian P."/>
            <person name="Vilgalys R."/>
            <person name="Dunand C."/>
            <person name="Henrissat B."/>
            <person name="Grigoriev I.V."/>
            <person name="Hibbett D."/>
            <person name="Nagy L.G."/>
            <person name="Martin F.M."/>
        </authorList>
    </citation>
    <scope>NUCLEOTIDE SEQUENCE</scope>
    <source>
        <strain evidence="1">P2</strain>
    </source>
</reference>
<dbReference type="EMBL" id="MU118145">
    <property type="protein sequence ID" value="KAF9644357.1"/>
    <property type="molecule type" value="Genomic_DNA"/>
</dbReference>
<accession>A0ACB6Z4B1</accession>
<dbReference type="Proteomes" id="UP000886501">
    <property type="component" value="Unassembled WGS sequence"/>
</dbReference>
<gene>
    <name evidence="1" type="ORF">BDM02DRAFT_3103065</name>
</gene>
<proteinExistence type="predicted"/>
<keyword evidence="2" id="KW-1185">Reference proteome</keyword>
<sequence length="389" mass="43998">MRCASTFISGARSDYLYCFFDSLTFDLLPYADQVLDLPSLPQRFRRKCLSALCRICGRRALLPTSLQIPLCYNRSDVPRYRGGYADVWEGAYRGRSVAAKVLRVYSTSDLDKIRRRFCKEVMTWKTLNHPNVLPLLGATIDNNQFVMVSEWMTNGNINEFIKARNDVNRFELLKDVARGLMYMHDQAMVHGDLKGANILIDPNGHACLADFGLLTIVSDHTNPTTSSSFAVGGTIRWMSPELLYPDLSGLRVARPTKQSDCYALGMVIYEVLTGQAPFTPFHHYVVIRKVIEGERPGRPGGPEGAWFTDDLWQTLSQCWAVQPKCRPSIGTVFEYLERVLRTLDPPSRQVDSERVGIDEDDRDLGSGSPGALSRFDPCYFFTFLCRILC</sequence>
<evidence type="ECO:0000313" key="1">
    <source>
        <dbReference type="EMBL" id="KAF9644357.1"/>
    </source>
</evidence>
<organism evidence="1 2">
    <name type="scientific">Thelephora ganbajun</name>
    <name type="common">Ganba fungus</name>
    <dbReference type="NCBI Taxonomy" id="370292"/>
    <lineage>
        <taxon>Eukaryota</taxon>
        <taxon>Fungi</taxon>
        <taxon>Dikarya</taxon>
        <taxon>Basidiomycota</taxon>
        <taxon>Agaricomycotina</taxon>
        <taxon>Agaricomycetes</taxon>
        <taxon>Thelephorales</taxon>
        <taxon>Thelephoraceae</taxon>
        <taxon>Thelephora</taxon>
    </lineage>
</organism>
<evidence type="ECO:0000313" key="2">
    <source>
        <dbReference type="Proteomes" id="UP000886501"/>
    </source>
</evidence>
<reference evidence="1" key="1">
    <citation type="submission" date="2019-10" db="EMBL/GenBank/DDBJ databases">
        <authorList>
            <consortium name="DOE Joint Genome Institute"/>
            <person name="Kuo A."/>
            <person name="Miyauchi S."/>
            <person name="Kiss E."/>
            <person name="Drula E."/>
            <person name="Kohler A."/>
            <person name="Sanchez-Garcia M."/>
            <person name="Andreopoulos B."/>
            <person name="Barry K.W."/>
            <person name="Bonito G."/>
            <person name="Buee M."/>
            <person name="Carver A."/>
            <person name="Chen C."/>
            <person name="Cichocki N."/>
            <person name="Clum A."/>
            <person name="Culley D."/>
            <person name="Crous P.W."/>
            <person name="Fauchery L."/>
            <person name="Girlanda M."/>
            <person name="Hayes R."/>
            <person name="Keri Z."/>
            <person name="Labutti K."/>
            <person name="Lipzen A."/>
            <person name="Lombard V."/>
            <person name="Magnuson J."/>
            <person name="Maillard F."/>
            <person name="Morin E."/>
            <person name="Murat C."/>
            <person name="Nolan M."/>
            <person name="Ohm R."/>
            <person name="Pangilinan J."/>
            <person name="Pereira M."/>
            <person name="Perotto S."/>
            <person name="Peter M."/>
            <person name="Riley R."/>
            <person name="Sitrit Y."/>
            <person name="Stielow B."/>
            <person name="Szollosi G."/>
            <person name="Zifcakova L."/>
            <person name="Stursova M."/>
            <person name="Spatafora J.W."/>
            <person name="Tedersoo L."/>
            <person name="Vaario L.-M."/>
            <person name="Yamada A."/>
            <person name="Yan M."/>
            <person name="Wang P."/>
            <person name="Xu J."/>
            <person name="Bruns T."/>
            <person name="Baldrian P."/>
            <person name="Vilgalys R."/>
            <person name="Henrissat B."/>
            <person name="Grigoriev I.V."/>
            <person name="Hibbett D."/>
            <person name="Nagy L.G."/>
            <person name="Martin F.M."/>
        </authorList>
    </citation>
    <scope>NUCLEOTIDE SEQUENCE</scope>
    <source>
        <strain evidence="1">P2</strain>
    </source>
</reference>
<protein>
    <submittedName>
        <fullName evidence="1">Kinase-like protein</fullName>
    </submittedName>
</protein>
<name>A0ACB6Z4B1_THEGA</name>